<keyword evidence="3" id="KW-1185">Reference proteome</keyword>
<gene>
    <name evidence="2" type="ORF">GCM10009676_35160</name>
</gene>
<sequence>MVCRIGAGVLGGGEYTGALTFGLEHAPRRRRAFFTALVGSSTMPGVNELAQDRTNRRRSLSGLLREYWRMMPGRPLGVLGERDLLVGGPTVVVARWPVDRRLCRRFPGVQPDPVRQVDRIAFDRGEEEPAGVGQPVRAAVGTHPHREDDPAVR</sequence>
<evidence type="ECO:0000313" key="3">
    <source>
        <dbReference type="Proteomes" id="UP001500653"/>
    </source>
</evidence>
<protein>
    <submittedName>
        <fullName evidence="2">Uncharacterized protein</fullName>
    </submittedName>
</protein>
<feature type="compositionally biased region" description="Basic and acidic residues" evidence="1">
    <location>
        <begin position="144"/>
        <end position="153"/>
    </location>
</feature>
<proteinExistence type="predicted"/>
<organism evidence="2 3">
    <name type="scientific">Prauserella halophila</name>
    <dbReference type="NCBI Taxonomy" id="185641"/>
    <lineage>
        <taxon>Bacteria</taxon>
        <taxon>Bacillati</taxon>
        <taxon>Actinomycetota</taxon>
        <taxon>Actinomycetes</taxon>
        <taxon>Pseudonocardiales</taxon>
        <taxon>Pseudonocardiaceae</taxon>
        <taxon>Prauserella</taxon>
    </lineage>
</organism>
<evidence type="ECO:0000256" key="1">
    <source>
        <dbReference type="SAM" id="MobiDB-lite"/>
    </source>
</evidence>
<dbReference type="EMBL" id="BAAALN010000012">
    <property type="protein sequence ID" value="GAA1246079.1"/>
    <property type="molecule type" value="Genomic_DNA"/>
</dbReference>
<feature type="region of interest" description="Disordered" evidence="1">
    <location>
        <begin position="123"/>
        <end position="153"/>
    </location>
</feature>
<reference evidence="3" key="1">
    <citation type="journal article" date="2019" name="Int. J. Syst. Evol. Microbiol.">
        <title>The Global Catalogue of Microorganisms (GCM) 10K type strain sequencing project: providing services to taxonomists for standard genome sequencing and annotation.</title>
        <authorList>
            <consortium name="The Broad Institute Genomics Platform"/>
            <consortium name="The Broad Institute Genome Sequencing Center for Infectious Disease"/>
            <person name="Wu L."/>
            <person name="Ma J."/>
        </authorList>
    </citation>
    <scope>NUCLEOTIDE SEQUENCE [LARGE SCALE GENOMIC DNA]</scope>
    <source>
        <strain evidence="3">JCM 13023</strain>
    </source>
</reference>
<accession>A0ABP4H0A8</accession>
<dbReference type="Proteomes" id="UP001500653">
    <property type="component" value="Unassembled WGS sequence"/>
</dbReference>
<comment type="caution">
    <text evidence="2">The sequence shown here is derived from an EMBL/GenBank/DDBJ whole genome shotgun (WGS) entry which is preliminary data.</text>
</comment>
<name>A0ABP4H0A8_9PSEU</name>
<evidence type="ECO:0000313" key="2">
    <source>
        <dbReference type="EMBL" id="GAA1246079.1"/>
    </source>
</evidence>